<dbReference type="AlphaFoldDB" id="A0A6L2K3B3"/>
<dbReference type="EMBL" id="BKCJ010001762">
    <property type="protein sequence ID" value="GEU43833.1"/>
    <property type="molecule type" value="Genomic_DNA"/>
</dbReference>
<name>A0A6L2K3B3_TANCI</name>
<proteinExistence type="predicted"/>
<evidence type="ECO:0000313" key="1">
    <source>
        <dbReference type="EMBL" id="GEU43833.1"/>
    </source>
</evidence>
<accession>A0A6L2K3B3</accession>
<organism evidence="1">
    <name type="scientific">Tanacetum cinerariifolium</name>
    <name type="common">Dalmatian daisy</name>
    <name type="synonym">Chrysanthemum cinerariifolium</name>
    <dbReference type="NCBI Taxonomy" id="118510"/>
    <lineage>
        <taxon>Eukaryota</taxon>
        <taxon>Viridiplantae</taxon>
        <taxon>Streptophyta</taxon>
        <taxon>Embryophyta</taxon>
        <taxon>Tracheophyta</taxon>
        <taxon>Spermatophyta</taxon>
        <taxon>Magnoliopsida</taxon>
        <taxon>eudicotyledons</taxon>
        <taxon>Gunneridae</taxon>
        <taxon>Pentapetalae</taxon>
        <taxon>asterids</taxon>
        <taxon>campanulids</taxon>
        <taxon>Asterales</taxon>
        <taxon>Asteraceae</taxon>
        <taxon>Asteroideae</taxon>
        <taxon>Anthemideae</taxon>
        <taxon>Anthemidinae</taxon>
        <taxon>Tanacetum</taxon>
    </lineage>
</organism>
<sequence length="255" mass="28436">MLDSHGPILGMTPTRSLESIQTMAYHLQKWHDGSSNKGTSSGSSDGIVAITSKLDSLRREEEIKGVEEVKYGEFGRSFYQTMVAAELGQETVLPQAFNIMTLQDPANDNWNINTAWQARETSFSLSETIVKSHFDIVHSDLWTSPLSSCTQLLGIDVDETFSLVMKSVTLRTILSLALSQHWLLHQLDVNNTLIDTNFKLAANGDLVLILIYIAVLQYVNIFTKSLPTALFDEFRSNLSVRSSPAQTARMLADMF</sequence>
<reference evidence="1" key="1">
    <citation type="journal article" date="2019" name="Sci. Rep.">
        <title>Draft genome of Tanacetum cinerariifolium, the natural source of mosquito coil.</title>
        <authorList>
            <person name="Yamashiro T."/>
            <person name="Shiraishi A."/>
            <person name="Satake H."/>
            <person name="Nakayama K."/>
        </authorList>
    </citation>
    <scope>NUCLEOTIDE SEQUENCE</scope>
</reference>
<protein>
    <submittedName>
        <fullName evidence="1">Ribonuclease H-like domain-containing protein</fullName>
    </submittedName>
</protein>
<comment type="caution">
    <text evidence="1">The sequence shown here is derived from an EMBL/GenBank/DDBJ whole genome shotgun (WGS) entry which is preliminary data.</text>
</comment>
<gene>
    <name evidence="1" type="ORF">Tci_015811</name>
</gene>